<dbReference type="GO" id="GO:0046983">
    <property type="term" value="F:protein dimerization activity"/>
    <property type="evidence" value="ECO:0007669"/>
    <property type="project" value="InterPro"/>
</dbReference>
<accession>A0A9D4SPT1</accession>
<evidence type="ECO:0000313" key="4">
    <source>
        <dbReference type="Proteomes" id="UP000821837"/>
    </source>
</evidence>
<evidence type="ECO:0000259" key="2">
    <source>
        <dbReference type="Pfam" id="PF16178"/>
    </source>
</evidence>
<feature type="compositionally biased region" description="Acidic residues" evidence="1">
    <location>
        <begin position="252"/>
        <end position="264"/>
    </location>
</feature>
<gene>
    <name evidence="3" type="ORF">HPB52_000159</name>
</gene>
<feature type="compositionally biased region" description="Basic and acidic residues" evidence="1">
    <location>
        <begin position="57"/>
        <end position="73"/>
    </location>
</feature>
<dbReference type="AlphaFoldDB" id="A0A9D4SPT1"/>
<feature type="compositionally biased region" description="Basic and acidic residues" evidence="1">
    <location>
        <begin position="328"/>
        <end position="337"/>
    </location>
</feature>
<evidence type="ECO:0000256" key="1">
    <source>
        <dbReference type="SAM" id="MobiDB-lite"/>
    </source>
</evidence>
<proteinExistence type="predicted"/>
<name>A0A9D4SPT1_RHISA</name>
<feature type="domain" description="Anoctamin dimerisation" evidence="2">
    <location>
        <begin position="429"/>
        <end position="468"/>
    </location>
</feature>
<organism evidence="3 4">
    <name type="scientific">Rhipicephalus sanguineus</name>
    <name type="common">Brown dog tick</name>
    <name type="synonym">Ixodes sanguineus</name>
    <dbReference type="NCBI Taxonomy" id="34632"/>
    <lineage>
        <taxon>Eukaryota</taxon>
        <taxon>Metazoa</taxon>
        <taxon>Ecdysozoa</taxon>
        <taxon>Arthropoda</taxon>
        <taxon>Chelicerata</taxon>
        <taxon>Arachnida</taxon>
        <taxon>Acari</taxon>
        <taxon>Parasitiformes</taxon>
        <taxon>Ixodida</taxon>
        <taxon>Ixodoidea</taxon>
        <taxon>Ixodidae</taxon>
        <taxon>Rhipicephalinae</taxon>
        <taxon>Rhipicephalus</taxon>
        <taxon>Rhipicephalus</taxon>
    </lineage>
</organism>
<comment type="caution">
    <text evidence="3">The sequence shown here is derived from an EMBL/GenBank/DDBJ whole genome shotgun (WGS) entry which is preliminary data.</text>
</comment>
<feature type="compositionally biased region" description="Basic and acidic residues" evidence="1">
    <location>
        <begin position="394"/>
        <end position="411"/>
    </location>
</feature>
<evidence type="ECO:0000313" key="3">
    <source>
        <dbReference type="EMBL" id="KAH7938740.1"/>
    </source>
</evidence>
<feature type="region of interest" description="Disordered" evidence="1">
    <location>
        <begin position="57"/>
        <end position="264"/>
    </location>
</feature>
<dbReference type="InterPro" id="IPR032394">
    <property type="entry name" value="Anoct_dimer"/>
</dbReference>
<sequence>MAEKPAPTRKELEERLAKARERLANLGARLAFKGRELDEWVKEELWRNKETRALLKQLEEAKKRDPADADNKSQPEVGPGKRQPSIEPSLKTAESEVSRSKPAPSATTSKKTPEKPVKPGTKKPEAAADDEAEEGAPEAKYEPELAKKVTKEVAAIQKRPDMTAAASKKKPEQRQEKDEGKPRKIEGGDKGKAGPGKDDRDNNKAERGKPVGKPGSDKDKPAKDQASKGKPDKVTQQKGGKDKAVKERAEEPPEDDADDDVDLVQEDIDIALERWLKKDTTKVKDKEKEEALPYGRNVKKGAKDYAAQSEKASTLRPKKLVRIPVKAAKSEEGEKTQKASKPAAGTPGSKEAQKKTLPPKKPPEKKPPAKPPAKPPVKPPVKPSVKPPVKPAMKPKERDKSPAPDHHKTEGETEQATPATLTDDQRTLFFHDGLRRIDIVMAYELSTNPIHERYRRIFQENLIAEGLRARD</sequence>
<dbReference type="Proteomes" id="UP000821837">
    <property type="component" value="Chromosome 8"/>
</dbReference>
<feature type="compositionally biased region" description="Basic and acidic residues" evidence="1">
    <location>
        <begin position="276"/>
        <end position="291"/>
    </location>
</feature>
<reference evidence="3" key="2">
    <citation type="submission" date="2021-09" db="EMBL/GenBank/DDBJ databases">
        <authorList>
            <person name="Jia N."/>
            <person name="Wang J."/>
            <person name="Shi W."/>
            <person name="Du L."/>
            <person name="Sun Y."/>
            <person name="Zhan W."/>
            <person name="Jiang J."/>
            <person name="Wang Q."/>
            <person name="Zhang B."/>
            <person name="Ji P."/>
            <person name="Sakyi L.B."/>
            <person name="Cui X."/>
            <person name="Yuan T."/>
            <person name="Jiang B."/>
            <person name="Yang W."/>
            <person name="Lam T.T.-Y."/>
            <person name="Chang Q."/>
            <person name="Ding S."/>
            <person name="Wang X."/>
            <person name="Zhu J."/>
            <person name="Ruan X."/>
            <person name="Zhao L."/>
            <person name="Wei J."/>
            <person name="Que T."/>
            <person name="Du C."/>
            <person name="Cheng J."/>
            <person name="Dai P."/>
            <person name="Han X."/>
            <person name="Huang E."/>
            <person name="Gao Y."/>
            <person name="Liu J."/>
            <person name="Shao H."/>
            <person name="Ye R."/>
            <person name="Li L."/>
            <person name="Wei W."/>
            <person name="Wang X."/>
            <person name="Wang C."/>
            <person name="Huo Q."/>
            <person name="Li W."/>
            <person name="Guo W."/>
            <person name="Chen H."/>
            <person name="Chen S."/>
            <person name="Zhou L."/>
            <person name="Zhou L."/>
            <person name="Ni X."/>
            <person name="Tian J."/>
            <person name="Zhou Y."/>
            <person name="Sheng Y."/>
            <person name="Liu T."/>
            <person name="Pan Y."/>
            <person name="Xia L."/>
            <person name="Li J."/>
            <person name="Zhao F."/>
            <person name="Cao W."/>
        </authorList>
    </citation>
    <scope>NUCLEOTIDE SEQUENCE</scope>
    <source>
        <strain evidence="3">Rsan-2018</strain>
        <tissue evidence="3">Larvae</tissue>
    </source>
</reference>
<dbReference type="EMBL" id="JABSTV010001254">
    <property type="protein sequence ID" value="KAH7938740.1"/>
    <property type="molecule type" value="Genomic_DNA"/>
</dbReference>
<feature type="compositionally biased region" description="Basic and acidic residues" evidence="1">
    <location>
        <begin position="137"/>
        <end position="151"/>
    </location>
</feature>
<keyword evidence="4" id="KW-1185">Reference proteome</keyword>
<reference evidence="3" key="1">
    <citation type="journal article" date="2020" name="Cell">
        <title>Large-Scale Comparative Analyses of Tick Genomes Elucidate Their Genetic Diversity and Vector Capacities.</title>
        <authorList>
            <consortium name="Tick Genome and Microbiome Consortium (TIGMIC)"/>
            <person name="Jia N."/>
            <person name="Wang J."/>
            <person name="Shi W."/>
            <person name="Du L."/>
            <person name="Sun Y."/>
            <person name="Zhan W."/>
            <person name="Jiang J.F."/>
            <person name="Wang Q."/>
            <person name="Zhang B."/>
            <person name="Ji P."/>
            <person name="Bell-Sakyi L."/>
            <person name="Cui X.M."/>
            <person name="Yuan T.T."/>
            <person name="Jiang B.G."/>
            <person name="Yang W.F."/>
            <person name="Lam T.T."/>
            <person name="Chang Q.C."/>
            <person name="Ding S.J."/>
            <person name="Wang X.J."/>
            <person name="Zhu J.G."/>
            <person name="Ruan X.D."/>
            <person name="Zhao L."/>
            <person name="Wei J.T."/>
            <person name="Ye R.Z."/>
            <person name="Que T.C."/>
            <person name="Du C.H."/>
            <person name="Zhou Y.H."/>
            <person name="Cheng J.X."/>
            <person name="Dai P.F."/>
            <person name="Guo W.B."/>
            <person name="Han X.H."/>
            <person name="Huang E.J."/>
            <person name="Li L.F."/>
            <person name="Wei W."/>
            <person name="Gao Y.C."/>
            <person name="Liu J.Z."/>
            <person name="Shao H.Z."/>
            <person name="Wang X."/>
            <person name="Wang C.C."/>
            <person name="Yang T.C."/>
            <person name="Huo Q.B."/>
            <person name="Li W."/>
            <person name="Chen H.Y."/>
            <person name="Chen S.E."/>
            <person name="Zhou L.G."/>
            <person name="Ni X.B."/>
            <person name="Tian J.H."/>
            <person name="Sheng Y."/>
            <person name="Liu T."/>
            <person name="Pan Y.S."/>
            <person name="Xia L.Y."/>
            <person name="Li J."/>
            <person name="Zhao F."/>
            <person name="Cao W.C."/>
        </authorList>
    </citation>
    <scope>NUCLEOTIDE SEQUENCE</scope>
    <source>
        <strain evidence="3">Rsan-2018</strain>
    </source>
</reference>
<feature type="compositionally biased region" description="Basic and acidic residues" evidence="1">
    <location>
        <begin position="111"/>
        <end position="126"/>
    </location>
</feature>
<feature type="compositionally biased region" description="Acidic residues" evidence="1">
    <location>
        <begin position="127"/>
        <end position="136"/>
    </location>
</feature>
<feature type="compositionally biased region" description="Basic and acidic residues" evidence="1">
    <location>
        <begin position="169"/>
        <end position="251"/>
    </location>
</feature>
<feature type="region of interest" description="Disordered" evidence="1">
    <location>
        <begin position="276"/>
        <end position="424"/>
    </location>
</feature>
<protein>
    <recommendedName>
        <fullName evidence="2">Anoctamin dimerisation domain-containing protein</fullName>
    </recommendedName>
</protein>
<feature type="compositionally biased region" description="Pro residues" evidence="1">
    <location>
        <begin position="369"/>
        <end position="390"/>
    </location>
</feature>
<dbReference type="Pfam" id="PF16178">
    <property type="entry name" value="Anoct_dimer"/>
    <property type="match status" value="1"/>
</dbReference>